<evidence type="ECO:0000256" key="1">
    <source>
        <dbReference type="ARBA" id="ARBA00004651"/>
    </source>
</evidence>
<evidence type="ECO:0000256" key="4">
    <source>
        <dbReference type="ARBA" id="ARBA00022692"/>
    </source>
</evidence>
<evidence type="ECO:0000313" key="12">
    <source>
        <dbReference type="Proteomes" id="UP001258017"/>
    </source>
</evidence>
<evidence type="ECO:0000256" key="9">
    <source>
        <dbReference type="ARBA" id="ARBA00023224"/>
    </source>
</evidence>
<comment type="caution">
    <text evidence="11">The sequence shown here is derived from an EMBL/GenBank/DDBJ whole genome shotgun (WGS) entry which is preliminary data.</text>
</comment>
<dbReference type="AlphaFoldDB" id="A0AAD9RPZ8"/>
<keyword evidence="9" id="KW-0807">Transducer</keyword>
<evidence type="ECO:0000256" key="6">
    <source>
        <dbReference type="ARBA" id="ARBA00022989"/>
    </source>
</evidence>
<keyword evidence="7 10" id="KW-0472">Membrane</keyword>
<sequence length="261" mass="29594">MYTGGVIYHTILPYSSPRIINQFNRTLRPLVYPSYSVLYDVQTSPTYEFVYLAHCICGYVMYSITTGACSLAAIFAMHACGQIEIVSSLIDDLVEGKKYNVENNWSGQRLTVIVKHHLRVLRFSAVLEELLQEVCLIEFSGSTFMICLLEYYCIMDWEQSNTIGLSTYVMLLTSLSFNIFILCYIGESLTNKTSEVGARCCKIDWYYLPPKITRGLVLIIAMSNNPVRITAGRMVDLSFLTFGNILKTSLAYLSFLRALVM</sequence>
<evidence type="ECO:0000256" key="3">
    <source>
        <dbReference type="ARBA" id="ARBA00022606"/>
    </source>
</evidence>
<keyword evidence="5" id="KW-0552">Olfaction</keyword>
<keyword evidence="12" id="KW-1185">Reference proteome</keyword>
<dbReference type="EMBL" id="JAIFRP010000030">
    <property type="protein sequence ID" value="KAK2583206.1"/>
    <property type="molecule type" value="Genomic_DNA"/>
</dbReference>
<keyword evidence="8" id="KW-0675">Receptor</keyword>
<keyword evidence="2" id="KW-1003">Cell membrane</keyword>
<reference evidence="11" key="1">
    <citation type="submission" date="2021-08" db="EMBL/GenBank/DDBJ databases">
        <authorList>
            <person name="Misof B."/>
            <person name="Oliver O."/>
            <person name="Podsiadlowski L."/>
            <person name="Donath A."/>
            <person name="Peters R."/>
            <person name="Mayer C."/>
            <person name="Rust J."/>
            <person name="Gunkel S."/>
            <person name="Lesny P."/>
            <person name="Martin S."/>
            <person name="Oeyen J.P."/>
            <person name="Petersen M."/>
            <person name="Panagiotis P."/>
            <person name="Wilbrandt J."/>
            <person name="Tanja T."/>
        </authorList>
    </citation>
    <scope>NUCLEOTIDE SEQUENCE</scope>
    <source>
        <strain evidence="11">GBR_01_08_01A</strain>
        <tissue evidence="11">Thorax + abdomen</tissue>
    </source>
</reference>
<dbReference type="InterPro" id="IPR004117">
    <property type="entry name" value="7tm6_olfct_rcpt"/>
</dbReference>
<evidence type="ECO:0000256" key="8">
    <source>
        <dbReference type="ARBA" id="ARBA00023170"/>
    </source>
</evidence>
<name>A0AAD9RPZ8_9HYME</name>
<evidence type="ECO:0000256" key="7">
    <source>
        <dbReference type="ARBA" id="ARBA00023136"/>
    </source>
</evidence>
<evidence type="ECO:0000256" key="5">
    <source>
        <dbReference type="ARBA" id="ARBA00022725"/>
    </source>
</evidence>
<feature type="transmembrane region" description="Helical" evidence="10">
    <location>
        <begin position="165"/>
        <end position="185"/>
    </location>
</feature>
<organism evidence="11 12">
    <name type="scientific">Odynerus spinipes</name>
    <dbReference type="NCBI Taxonomy" id="1348599"/>
    <lineage>
        <taxon>Eukaryota</taxon>
        <taxon>Metazoa</taxon>
        <taxon>Ecdysozoa</taxon>
        <taxon>Arthropoda</taxon>
        <taxon>Hexapoda</taxon>
        <taxon>Insecta</taxon>
        <taxon>Pterygota</taxon>
        <taxon>Neoptera</taxon>
        <taxon>Endopterygota</taxon>
        <taxon>Hymenoptera</taxon>
        <taxon>Apocrita</taxon>
        <taxon>Aculeata</taxon>
        <taxon>Vespoidea</taxon>
        <taxon>Vespidae</taxon>
        <taxon>Eumeninae</taxon>
        <taxon>Odynerus</taxon>
    </lineage>
</organism>
<dbReference type="PANTHER" id="PTHR21137:SF35">
    <property type="entry name" value="ODORANT RECEPTOR 19A-RELATED"/>
    <property type="match status" value="1"/>
</dbReference>
<dbReference type="GO" id="GO:0004984">
    <property type="term" value="F:olfactory receptor activity"/>
    <property type="evidence" value="ECO:0007669"/>
    <property type="project" value="InterPro"/>
</dbReference>
<dbReference type="Pfam" id="PF02949">
    <property type="entry name" value="7tm_6"/>
    <property type="match status" value="1"/>
</dbReference>
<dbReference type="GO" id="GO:0005886">
    <property type="term" value="C:plasma membrane"/>
    <property type="evidence" value="ECO:0007669"/>
    <property type="project" value="UniProtKB-SubCell"/>
</dbReference>
<gene>
    <name evidence="11" type="ORF">KPH14_009226</name>
</gene>
<keyword evidence="6 10" id="KW-1133">Transmembrane helix</keyword>
<keyword evidence="3" id="KW-0716">Sensory transduction</keyword>
<evidence type="ECO:0000256" key="10">
    <source>
        <dbReference type="SAM" id="Phobius"/>
    </source>
</evidence>
<dbReference type="GO" id="GO:0005549">
    <property type="term" value="F:odorant binding"/>
    <property type="evidence" value="ECO:0007669"/>
    <property type="project" value="InterPro"/>
</dbReference>
<evidence type="ECO:0000313" key="11">
    <source>
        <dbReference type="EMBL" id="KAK2583206.1"/>
    </source>
</evidence>
<proteinExistence type="predicted"/>
<dbReference type="PANTHER" id="PTHR21137">
    <property type="entry name" value="ODORANT RECEPTOR"/>
    <property type="match status" value="1"/>
</dbReference>
<accession>A0AAD9RPZ8</accession>
<evidence type="ECO:0000256" key="2">
    <source>
        <dbReference type="ARBA" id="ARBA00022475"/>
    </source>
</evidence>
<reference evidence="11" key="2">
    <citation type="journal article" date="2023" name="Commun. Biol.">
        <title>Intrasexual cuticular hydrocarbon dimorphism in a wasp sheds light on hydrocarbon biosynthesis genes in Hymenoptera.</title>
        <authorList>
            <person name="Moris V.C."/>
            <person name="Podsiadlowski L."/>
            <person name="Martin S."/>
            <person name="Oeyen J.P."/>
            <person name="Donath A."/>
            <person name="Petersen M."/>
            <person name="Wilbrandt J."/>
            <person name="Misof B."/>
            <person name="Liedtke D."/>
            <person name="Thamm M."/>
            <person name="Scheiner R."/>
            <person name="Schmitt T."/>
            <person name="Niehuis O."/>
        </authorList>
    </citation>
    <scope>NUCLEOTIDE SEQUENCE</scope>
    <source>
        <strain evidence="11">GBR_01_08_01A</strain>
    </source>
</reference>
<dbReference type="Proteomes" id="UP001258017">
    <property type="component" value="Unassembled WGS sequence"/>
</dbReference>
<protein>
    <submittedName>
        <fullName evidence="11">Uncharacterized protein</fullName>
    </submittedName>
</protein>
<keyword evidence="4 10" id="KW-0812">Transmembrane</keyword>
<dbReference type="GO" id="GO:0007165">
    <property type="term" value="P:signal transduction"/>
    <property type="evidence" value="ECO:0007669"/>
    <property type="project" value="UniProtKB-KW"/>
</dbReference>
<comment type="subcellular location">
    <subcellularLocation>
        <location evidence="1">Cell membrane</location>
        <topology evidence="1">Multi-pass membrane protein</topology>
    </subcellularLocation>
</comment>